<dbReference type="AlphaFoldDB" id="A0A6N3QJ08"/>
<name>A0A6N3QJ08_SHIFL</name>
<evidence type="ECO:0000313" key="1">
    <source>
        <dbReference type="EMBL" id="EFW58970.1"/>
    </source>
</evidence>
<evidence type="ECO:0000313" key="2">
    <source>
        <dbReference type="Proteomes" id="UP000003302"/>
    </source>
</evidence>
<reference evidence="1 2" key="1">
    <citation type="submission" date="2011-01" db="EMBL/GenBank/DDBJ databases">
        <title>Shigella flexneri CDC 796-83 whole genome shotgun sequencing project.</title>
        <authorList>
            <person name="Mane S.P."/>
            <person name="Sobral B.W."/>
            <person name="Cebula T."/>
            <person name="Chertkov O."/>
            <person name="Munk A.C."/>
            <person name="Tapia R."/>
            <person name="Green L."/>
            <person name="Rogers Y."/>
            <person name="Detter J.C."/>
            <person name="Bruce D."/>
            <person name="Brettin T.S."/>
        </authorList>
    </citation>
    <scope>NUCLEOTIDE SEQUENCE [LARGE SCALE GENOMIC DNA]</scope>
    <source>
        <strain evidence="1 2">CDC 796-83</strain>
    </source>
</reference>
<protein>
    <submittedName>
        <fullName evidence="1">Uncharacterized protein</fullName>
    </submittedName>
</protein>
<comment type="caution">
    <text evidence="1">The sequence shown here is derived from an EMBL/GenBank/DDBJ whole genome shotgun (WGS) entry which is preliminary data.</text>
</comment>
<dbReference type="EMBL" id="AERO01000145">
    <property type="protein sequence ID" value="EFW58970.1"/>
    <property type="molecule type" value="Genomic_DNA"/>
</dbReference>
<organism evidence="1 2">
    <name type="scientific">Shigella flexneri CDC 796-83</name>
    <dbReference type="NCBI Taxonomy" id="945360"/>
    <lineage>
        <taxon>Bacteria</taxon>
        <taxon>Pseudomonadati</taxon>
        <taxon>Pseudomonadota</taxon>
        <taxon>Gammaproteobacteria</taxon>
        <taxon>Enterobacterales</taxon>
        <taxon>Enterobacteriaceae</taxon>
        <taxon>Shigella</taxon>
    </lineage>
</organism>
<proteinExistence type="predicted"/>
<dbReference type="Proteomes" id="UP000003302">
    <property type="component" value="Unassembled WGS sequence"/>
</dbReference>
<sequence>MGKWPKKAVSESSHELAQLSFLVQVERACVRHFPALRG</sequence>
<accession>A0A6N3QJ08</accession>
<gene>
    <name evidence="1" type="ORF">SGF_03662</name>
</gene>